<protein>
    <submittedName>
        <fullName evidence="7">Membrane-bound PQQ-dependent dehydrogenase, glucose/quinate/shikimate family</fullName>
        <ecNumber evidence="7">1.1.-.-</ecNumber>
    </submittedName>
</protein>
<dbReference type="SUPFAM" id="SSF50998">
    <property type="entry name" value="Quinoprotein alcohol dehydrogenase-like"/>
    <property type="match status" value="1"/>
</dbReference>
<dbReference type="InterPro" id="IPR011047">
    <property type="entry name" value="Quinoprotein_ADH-like_sf"/>
</dbReference>
<comment type="cofactor">
    <cofactor evidence="1">
        <name>pyrroloquinoline quinone</name>
        <dbReference type="ChEBI" id="CHEBI:58442"/>
    </cofactor>
</comment>
<evidence type="ECO:0000256" key="2">
    <source>
        <dbReference type="ARBA" id="ARBA00008156"/>
    </source>
</evidence>
<keyword evidence="5" id="KW-1133">Transmembrane helix</keyword>
<feature type="transmembrane region" description="Helical" evidence="5">
    <location>
        <begin position="122"/>
        <end position="143"/>
    </location>
</feature>
<dbReference type="NCBIfam" id="TIGR03074">
    <property type="entry name" value="PQQ_membr_DH"/>
    <property type="match status" value="1"/>
</dbReference>
<evidence type="ECO:0000313" key="7">
    <source>
        <dbReference type="EMBL" id="MBC5785443.1"/>
    </source>
</evidence>
<dbReference type="Proteomes" id="UP000608513">
    <property type="component" value="Unassembled WGS sequence"/>
</dbReference>
<comment type="caution">
    <text evidence="7">The sequence shown here is derived from an EMBL/GenBank/DDBJ whole genome shotgun (WGS) entry which is preliminary data.</text>
</comment>
<dbReference type="AlphaFoldDB" id="A0A923SDL0"/>
<feature type="region of interest" description="Disordered" evidence="4">
    <location>
        <begin position="545"/>
        <end position="568"/>
    </location>
</feature>
<feature type="transmembrane region" description="Helical" evidence="5">
    <location>
        <begin position="44"/>
        <end position="61"/>
    </location>
</feature>
<dbReference type="SMART" id="SM00564">
    <property type="entry name" value="PQQ"/>
    <property type="match status" value="5"/>
</dbReference>
<evidence type="ECO:0000256" key="4">
    <source>
        <dbReference type="SAM" id="MobiDB-lite"/>
    </source>
</evidence>
<dbReference type="InterPro" id="IPR017511">
    <property type="entry name" value="PQQ_mDH"/>
</dbReference>
<dbReference type="EMBL" id="JACORT010000010">
    <property type="protein sequence ID" value="MBC5785443.1"/>
    <property type="molecule type" value="Genomic_DNA"/>
</dbReference>
<keyword evidence="5" id="KW-0472">Membrane</keyword>
<evidence type="ECO:0000259" key="6">
    <source>
        <dbReference type="Pfam" id="PF01011"/>
    </source>
</evidence>
<proteinExistence type="inferred from homology"/>
<dbReference type="InterPro" id="IPR018391">
    <property type="entry name" value="PQQ_b-propeller_rpt"/>
</dbReference>
<dbReference type="PANTHER" id="PTHR32303:SF4">
    <property type="entry name" value="QUINOPROTEIN GLUCOSE DEHYDROGENASE"/>
    <property type="match status" value="1"/>
</dbReference>
<evidence type="ECO:0000313" key="8">
    <source>
        <dbReference type="Proteomes" id="UP000608513"/>
    </source>
</evidence>
<feature type="transmembrane region" description="Helical" evidence="5">
    <location>
        <begin position="90"/>
        <end position="110"/>
    </location>
</feature>
<comment type="similarity">
    <text evidence="2">Belongs to the bacterial PQQ dehydrogenase family.</text>
</comment>
<gene>
    <name evidence="7" type="ORF">H8N03_21020</name>
</gene>
<dbReference type="Pfam" id="PF01011">
    <property type="entry name" value="PQQ"/>
    <property type="match status" value="1"/>
</dbReference>
<feature type="transmembrane region" description="Helical" evidence="5">
    <location>
        <begin position="68"/>
        <end position="84"/>
    </location>
</feature>
<keyword evidence="3 7" id="KW-0560">Oxidoreductase</keyword>
<dbReference type="InterPro" id="IPR002372">
    <property type="entry name" value="PQQ_rpt_dom"/>
</dbReference>
<keyword evidence="5" id="KW-0812">Transmembrane</keyword>
<dbReference type="PANTHER" id="PTHR32303">
    <property type="entry name" value="QUINOPROTEIN ALCOHOL DEHYDROGENASE (CYTOCHROME C)"/>
    <property type="match status" value="1"/>
</dbReference>
<keyword evidence="8" id="KW-1185">Reference proteome</keyword>
<sequence length="821" mass="87657">MQHATHPASSSPGAVARVAAALLLVGGACLVGGGAWLAGLGGSWYYLLAGIVLLVDAWLLWTGRPGGVFLFALAFAASLAWALWEAGLDWWPLAARMDVLFLLGFLLLFARRNTRWPWEARFGRTALGCVLGAFAVVAVATWLGDPHEISGTLASNTSVTAPGGMAAADWTSYGGSPFGQRYSALRQITPQNVDRLEPAWHFNTGDFRGRKGDPKETTFEVTPLKVGNRLFFCTPHQNVIALDATTGRQVWRYDPKIQDKLALQHLTCRGLSWQPPASAPAAAAAPAAPAASAPGVAPAQPGELPIAARDGPTDAQCASKLFMPTADGRLIALNPDNGHVCASFGGGTGQVNLWRNMPNYRPGAYYSTSPVVVTRKLVIVGGTVLDNVSIHEQSGVIRAFDIDTGDLVWAWDPGNPDRTGPLPPGETYTANSPNSWSISSVDEQLGLVYVPLGNQPPDQWGANRSPAVEKYSSSVVALDLATGAPRWVFQTVHHDLWDYDVPSQPSLLDLRVRGETVPVLVQPTKQGELFVLDRRTGQPVLPVREERAPQGAVEGDRTAPTQPRSAVSFDPVPLSGRHMWGATMFDQLYCRVAFHRLRYEGRFTPPSLQGSLVYPGNFGVFNWGSVAVDPARGWAFTTPAYLAFVSTLVPRPDATTLVVQGGGPPEGSLPALNENFGAPYAAKMLPFTSPLGIPCQQPPWGYVAGVDLGSGRIAWRHRNGTVRDLAPVPLPFRMGVPSLGGPLVTAGGVAFLSGTLDDYVRGYDMATGEELWRSRLPAGGQATPMTYEGSDGRQYLLVVAGGHGSLGTKAGDDVIAYALPR</sequence>
<evidence type="ECO:0000256" key="1">
    <source>
        <dbReference type="ARBA" id="ARBA00001931"/>
    </source>
</evidence>
<dbReference type="Gene3D" id="2.140.10.10">
    <property type="entry name" value="Quinoprotein alcohol dehydrogenase-like superfamily"/>
    <property type="match status" value="2"/>
</dbReference>
<dbReference type="GO" id="GO:0048038">
    <property type="term" value="F:quinone binding"/>
    <property type="evidence" value="ECO:0007669"/>
    <property type="project" value="InterPro"/>
</dbReference>
<feature type="domain" description="Pyrrolo-quinoline quinone repeat" evidence="6">
    <location>
        <begin position="170"/>
        <end position="795"/>
    </location>
</feature>
<evidence type="ECO:0000256" key="5">
    <source>
        <dbReference type="SAM" id="Phobius"/>
    </source>
</evidence>
<dbReference type="CDD" id="cd10280">
    <property type="entry name" value="PQQ_mGDH"/>
    <property type="match status" value="1"/>
</dbReference>
<dbReference type="GO" id="GO:0008876">
    <property type="term" value="F:quinoprotein glucose dehydrogenase activity"/>
    <property type="evidence" value="ECO:0007669"/>
    <property type="project" value="TreeGrafter"/>
</dbReference>
<feature type="transmembrane region" description="Helical" evidence="5">
    <location>
        <begin position="18"/>
        <end position="38"/>
    </location>
</feature>
<dbReference type="RefSeq" id="WP_187078184.1">
    <property type="nucleotide sequence ID" value="NZ_JACORT010000010.1"/>
</dbReference>
<organism evidence="7 8">
    <name type="scientific">Ramlibacter cellulosilyticus</name>
    <dbReference type="NCBI Taxonomy" id="2764187"/>
    <lineage>
        <taxon>Bacteria</taxon>
        <taxon>Pseudomonadati</taxon>
        <taxon>Pseudomonadota</taxon>
        <taxon>Betaproteobacteria</taxon>
        <taxon>Burkholderiales</taxon>
        <taxon>Comamonadaceae</taxon>
        <taxon>Ramlibacter</taxon>
    </lineage>
</organism>
<accession>A0A923SDL0</accession>
<dbReference type="EC" id="1.1.-.-" evidence="7"/>
<reference evidence="7" key="1">
    <citation type="submission" date="2020-08" db="EMBL/GenBank/DDBJ databases">
        <title>Ramlibacter sp. USB13 16S ribosomal RNA gene genome sequencing and assembly.</title>
        <authorList>
            <person name="Kang M."/>
        </authorList>
    </citation>
    <scope>NUCLEOTIDE SEQUENCE</scope>
    <source>
        <strain evidence="7">USB13</strain>
    </source>
</reference>
<dbReference type="GO" id="GO:0016020">
    <property type="term" value="C:membrane"/>
    <property type="evidence" value="ECO:0007669"/>
    <property type="project" value="InterPro"/>
</dbReference>
<name>A0A923SDL0_9BURK</name>
<evidence type="ECO:0000256" key="3">
    <source>
        <dbReference type="ARBA" id="ARBA00023002"/>
    </source>
</evidence>